<evidence type="ECO:0000313" key="2">
    <source>
        <dbReference type="EMBL" id="AXQ61079.1"/>
    </source>
</evidence>
<dbReference type="KEGG" id="vg:64470999"/>
<dbReference type="EMBL" id="MH669004">
    <property type="protein sequence ID" value="AXQ61079.1"/>
    <property type="molecule type" value="Genomic_DNA"/>
</dbReference>
<keyword evidence="3" id="KW-1185">Reference proteome</keyword>
<dbReference type="GeneID" id="64470999"/>
<reference evidence="2 3" key="1">
    <citation type="submission" date="2018-07" db="EMBL/GenBank/DDBJ databases">
        <authorList>
            <person name="Amani N.Z."/>
            <person name="Ambroziak M.E."/>
            <person name="Biju A."/>
            <person name="Bushnell W."/>
            <person name="Calia C.N."/>
            <person name="Chen Y.J."/>
            <person name="Hill L.T."/>
            <person name="Karpinska S."/>
            <person name="Martinez K.C."/>
            <person name="Medwid J.R."/>
            <person name="Nguyen C."/>
            <person name="Oliver A."/>
            <person name="Pham J.P."/>
            <person name="Ramsey M.R."/>
            <person name="Ravi S."/>
            <person name="Sardina J.R."/>
            <person name="Senecal S.L."/>
            <person name="Sheen J."/>
            <person name="Shende N.V."/>
            <person name="Shi C.Y."/>
            <person name="Stuart L.C."/>
            <person name="Vu L."/>
            <person name="Wang L.Q."/>
            <person name="West L.J."/>
            <person name="Westgaard A.C."/>
            <person name="Liu R.B."/>
            <person name="Pierce E.C."/>
            <person name="Mohan S."/>
            <person name="Pogliano J."/>
            <person name="Delesalle V.A."/>
            <person name="Garlena R.A."/>
            <person name="Russell D.A."/>
            <person name="Pope W.H."/>
            <person name="Jacobs-Sera D."/>
            <person name="Hatfull G.F."/>
        </authorList>
    </citation>
    <scope>NUCLEOTIDE SEQUENCE [LARGE SCALE GENOMIC DNA]</scope>
</reference>
<feature type="region of interest" description="Disordered" evidence="1">
    <location>
        <begin position="1"/>
        <end position="30"/>
    </location>
</feature>
<gene>
    <name evidence="2" type="primary">23</name>
    <name evidence="2" type="ORF">SEA_HANK144_23</name>
</gene>
<protein>
    <submittedName>
        <fullName evidence="2">Minor tail protein</fullName>
    </submittedName>
</protein>
<evidence type="ECO:0000256" key="1">
    <source>
        <dbReference type="SAM" id="MobiDB-lite"/>
    </source>
</evidence>
<dbReference type="RefSeq" id="YP_010055075.1">
    <property type="nucleotide sequence ID" value="NC_054661.1"/>
</dbReference>
<evidence type="ECO:0000313" key="3">
    <source>
        <dbReference type="Proteomes" id="UP000264086"/>
    </source>
</evidence>
<feature type="compositionally biased region" description="Low complexity" evidence="1">
    <location>
        <begin position="10"/>
        <end position="30"/>
    </location>
</feature>
<sequence>MATTWYPYDEGTVGATGPEGPAGATGPAGAPGVVQSVNGQSVAAVVLDADDVGALPNNANATLAASYMNLNRAAGNFRAYRWLTSGVSRWEAQVDDVAEAGSNAGSDFRLSARNDDGSFNKTVIHAKRSDGTISLGTTVHHGSAQVTSSGALGVRDIGADPATASGGTFIYSKGGKLFIKEGDGTSFQISQVSYPVLSVNGDTGNVTLGAADVGAFPMTGGLVNGSVKANGNAGTYRTLALSSAGSDRWYIQADDAIEPGDGTGSNLVLTARNDTGGFSKHVMYAKRGTGQTAFGVTVPLGDAQMTSNGAIGIRDLASDPANASGGIQLYSKAGLPYIKQADGSVFQVGSGGGSGGGAVDSVNGMTGIVTLDAASVGAIPKDQDVSTSGRLTSTKGFVVNSADVNANPIVTDSPEGQIARLAVMRTGGVDKLSLNAGGDLTIAGALTAGGTSTVPNLRVGSSGSFGGASGSIVAMANATTLPTSNPSGAILYVDAGVLKVRQADGTDVTVRNVSLDDLGGIPYTEKAATNGIASLDSSKRVPIAQLPELAAPQEFTPGSLGLKAWTSDPMNCISTGAFTGTTNARVAAVYLNTAQTITKIAWHFTGYAGGLLDNSWAAIYDSAGARKAYNNDIHTGVNEPAEQHGVGGGMSTIPVTSVTLQPGLYYIVWRFVYTTSPANGPMCLQYENSAGAPPNFFGTGNVKRFGVLDAGSQNTAYTTLPVSSIQNGANRFWAALA</sequence>
<dbReference type="Proteomes" id="UP000264086">
    <property type="component" value="Segment"/>
</dbReference>
<name>A0A385DR37_9CAUD</name>
<proteinExistence type="predicted"/>
<accession>A0A385DR37</accession>
<organism evidence="2 3">
    <name type="scientific">Streptomyces phage Hank144</name>
    <dbReference type="NCBI Taxonomy" id="2301573"/>
    <lineage>
        <taxon>Viruses</taxon>
        <taxon>Duplodnaviria</taxon>
        <taxon>Heunggongvirae</taxon>
        <taxon>Uroviricota</taxon>
        <taxon>Caudoviricetes</taxon>
        <taxon>Arquatrovirinae</taxon>
        <taxon>Janusvirus</taxon>
        <taxon>Janusvirus hank144</taxon>
    </lineage>
</organism>